<keyword evidence="4" id="KW-0378">Hydrolase</keyword>
<organism evidence="9 10">
    <name type="scientific">Acacia crassicarpa</name>
    <name type="common">northern wattle</name>
    <dbReference type="NCBI Taxonomy" id="499986"/>
    <lineage>
        <taxon>Eukaryota</taxon>
        <taxon>Viridiplantae</taxon>
        <taxon>Streptophyta</taxon>
        <taxon>Embryophyta</taxon>
        <taxon>Tracheophyta</taxon>
        <taxon>Spermatophyta</taxon>
        <taxon>Magnoliopsida</taxon>
        <taxon>eudicotyledons</taxon>
        <taxon>Gunneridae</taxon>
        <taxon>Pentapetalae</taxon>
        <taxon>rosids</taxon>
        <taxon>fabids</taxon>
        <taxon>Fabales</taxon>
        <taxon>Fabaceae</taxon>
        <taxon>Caesalpinioideae</taxon>
        <taxon>mimosoid clade</taxon>
        <taxon>Acacieae</taxon>
        <taxon>Acacia</taxon>
    </lineage>
</organism>
<evidence type="ECO:0000256" key="3">
    <source>
        <dbReference type="ARBA" id="ARBA00022490"/>
    </source>
</evidence>
<evidence type="ECO:0000256" key="5">
    <source>
        <dbReference type="ARBA" id="ARBA00022821"/>
    </source>
</evidence>
<dbReference type="SUPFAM" id="SSF53474">
    <property type="entry name" value="alpha/beta-Hydrolases"/>
    <property type="match status" value="1"/>
</dbReference>
<dbReference type="Gene3D" id="3.40.50.1820">
    <property type="entry name" value="alpha/beta hydrolase"/>
    <property type="match status" value="1"/>
</dbReference>
<dbReference type="InterPro" id="IPR044214">
    <property type="entry name" value="EDS1-like"/>
</dbReference>
<evidence type="ECO:0000256" key="1">
    <source>
        <dbReference type="ARBA" id="ARBA00004123"/>
    </source>
</evidence>
<name>A0AAE1JQ06_9FABA</name>
<dbReference type="GO" id="GO:0005634">
    <property type="term" value="C:nucleus"/>
    <property type="evidence" value="ECO:0007669"/>
    <property type="project" value="UniProtKB-SubCell"/>
</dbReference>
<dbReference type="InterPro" id="IPR029058">
    <property type="entry name" value="AB_hydrolase_fold"/>
</dbReference>
<keyword evidence="5" id="KW-0611">Plant defense</keyword>
<dbReference type="PANTHER" id="PTHR47090:SF2">
    <property type="entry name" value="PROTEIN EDS1-RELATED"/>
    <property type="match status" value="1"/>
</dbReference>
<dbReference type="Pfam" id="PF18117">
    <property type="entry name" value="EDS1_EP"/>
    <property type="match status" value="1"/>
</dbReference>
<dbReference type="Pfam" id="PF01764">
    <property type="entry name" value="Lipase_3"/>
    <property type="match status" value="1"/>
</dbReference>
<accession>A0AAE1JQ06</accession>
<sequence length="605" mass="69000">MAGVSASSEQNIVLNEDQINQALAMSLKAHGLQEPYLVDNSQSEVIICFPGCGSVKDWYSQTPFGESQINHILFPSLKSVGNDEPALVNKSFQQRFEDILSKSSFSDEVEKAIREKKQITFAGHSSGAAVAILATLWALDKYSAPPNNDQFPLICLTFGSPLIGNHILSHATRREKWSNYFIHFVMKYDILPRILLAPLPSFEQRFDPILEFFNPKSDSFGVESVADQPETETSDLHFKVMVNAEYARSHAACKLMGNTNAVSSETLATFKPLSPYRPFGTYIFCPGSGKLIIISNPDAVFQLLFFSAQLKSEAEALQVARSSLKEHFMYANELKESLAMQDKVYLDKQDGDYAAINMAATTDLGLSKRARLCLEAAIELEKQKLRKEEQILLDLEKAQANMVKLQDYMEINPIDGYYEAFKRQDHENDFHSNVCRLKLASVWDDIIEKLRNYELPDELEAKKDWIKRGTEFRRLVEPLDVANYYRHVRNDVTGPYMEGKGRPRRYKYTQRWLEHAKREPKGTYSESCLMAEVEELWIKTEQGTPFEQVKGRVLKLEGDIKRWSDQKVLSNYVLSVGSTLVRLWNRLPNQHKEGSCIRNLVSQDN</sequence>
<dbReference type="GO" id="GO:0005737">
    <property type="term" value="C:cytoplasm"/>
    <property type="evidence" value="ECO:0007669"/>
    <property type="project" value="UniProtKB-SubCell"/>
</dbReference>
<dbReference type="GO" id="GO:0016787">
    <property type="term" value="F:hydrolase activity"/>
    <property type="evidence" value="ECO:0007669"/>
    <property type="project" value="UniProtKB-KW"/>
</dbReference>
<gene>
    <name evidence="9" type="ORF">QN277_006751</name>
</gene>
<evidence type="ECO:0000259" key="7">
    <source>
        <dbReference type="Pfam" id="PF01764"/>
    </source>
</evidence>
<reference evidence="9" key="1">
    <citation type="submission" date="2023-10" db="EMBL/GenBank/DDBJ databases">
        <title>Chromosome-level genome of the transformable northern wattle, Acacia crassicarpa.</title>
        <authorList>
            <person name="Massaro I."/>
            <person name="Sinha N.R."/>
            <person name="Poethig S."/>
            <person name="Leichty A.R."/>
        </authorList>
    </citation>
    <scope>NUCLEOTIDE SEQUENCE</scope>
    <source>
        <strain evidence="9">Acra3RX</strain>
        <tissue evidence="9">Leaf</tissue>
    </source>
</reference>
<dbReference type="AlphaFoldDB" id="A0AAE1JQ06"/>
<evidence type="ECO:0000256" key="4">
    <source>
        <dbReference type="ARBA" id="ARBA00022801"/>
    </source>
</evidence>
<keyword evidence="6" id="KW-0539">Nucleus</keyword>
<evidence type="ECO:0000256" key="6">
    <source>
        <dbReference type="ARBA" id="ARBA00023242"/>
    </source>
</evidence>
<protein>
    <submittedName>
        <fullName evidence="9">Uncharacterized protein</fullName>
    </submittedName>
</protein>
<proteinExistence type="predicted"/>
<evidence type="ECO:0000259" key="8">
    <source>
        <dbReference type="Pfam" id="PF18117"/>
    </source>
</evidence>
<comment type="caution">
    <text evidence="9">The sequence shown here is derived from an EMBL/GenBank/DDBJ whole genome shotgun (WGS) entry which is preliminary data.</text>
</comment>
<evidence type="ECO:0000313" key="10">
    <source>
        <dbReference type="Proteomes" id="UP001293593"/>
    </source>
</evidence>
<comment type="subcellular location">
    <subcellularLocation>
        <location evidence="2">Cytoplasm</location>
    </subcellularLocation>
    <subcellularLocation>
        <location evidence="1">Nucleus</location>
    </subcellularLocation>
</comment>
<dbReference type="GO" id="GO:0006952">
    <property type="term" value="P:defense response"/>
    <property type="evidence" value="ECO:0007669"/>
    <property type="project" value="UniProtKB-KW"/>
</dbReference>
<evidence type="ECO:0000256" key="2">
    <source>
        <dbReference type="ARBA" id="ARBA00004496"/>
    </source>
</evidence>
<feature type="domain" description="Fungal lipase-type" evidence="7">
    <location>
        <begin position="50"/>
        <end position="195"/>
    </location>
</feature>
<keyword evidence="3" id="KW-0963">Cytoplasm</keyword>
<dbReference type="PANTHER" id="PTHR47090">
    <property type="entry name" value="PROTEIN EDS1-RELATED"/>
    <property type="match status" value="1"/>
</dbReference>
<dbReference type="EMBL" id="JAWXYG010000012">
    <property type="protein sequence ID" value="KAK4257119.1"/>
    <property type="molecule type" value="Genomic_DNA"/>
</dbReference>
<keyword evidence="10" id="KW-1185">Reference proteome</keyword>
<evidence type="ECO:0000313" key="9">
    <source>
        <dbReference type="EMBL" id="KAK4257119.1"/>
    </source>
</evidence>
<dbReference type="InterPro" id="IPR002921">
    <property type="entry name" value="Fungal_lipase-type"/>
</dbReference>
<dbReference type="InterPro" id="IPR041266">
    <property type="entry name" value="EDS1_EP"/>
</dbReference>
<dbReference type="GO" id="GO:0006629">
    <property type="term" value="P:lipid metabolic process"/>
    <property type="evidence" value="ECO:0007669"/>
    <property type="project" value="InterPro"/>
</dbReference>
<dbReference type="Proteomes" id="UP001293593">
    <property type="component" value="Unassembled WGS sequence"/>
</dbReference>
<feature type="domain" description="EDS1 EP" evidence="8">
    <location>
        <begin position="416"/>
        <end position="598"/>
    </location>
</feature>